<feature type="chain" id="PRO_5020281346" evidence="4">
    <location>
        <begin position="20"/>
        <end position="1055"/>
    </location>
</feature>
<dbReference type="Gene3D" id="3.30.70.270">
    <property type="match status" value="1"/>
</dbReference>
<proteinExistence type="predicted"/>
<dbReference type="PANTHER" id="PTHR43547:SF2">
    <property type="entry name" value="HYBRID SIGNAL TRANSDUCTION HISTIDINE KINASE C"/>
    <property type="match status" value="1"/>
</dbReference>
<keyword evidence="1" id="KW-0597">Phosphoprotein</keyword>
<feature type="transmembrane region" description="Helical" evidence="3">
    <location>
        <begin position="798"/>
        <end position="816"/>
    </location>
</feature>
<dbReference type="InterPro" id="IPR043128">
    <property type="entry name" value="Rev_trsase/Diguanyl_cyclase"/>
</dbReference>
<keyword evidence="7" id="KW-1185">Reference proteome</keyword>
<feature type="domain" description="Two component regulator three Y" evidence="5">
    <location>
        <begin position="728"/>
        <end position="790"/>
    </location>
</feature>
<dbReference type="Pfam" id="PF07495">
    <property type="entry name" value="Y_Y_Y"/>
    <property type="match status" value="1"/>
</dbReference>
<keyword evidence="4" id="KW-0732">Signal</keyword>
<evidence type="ECO:0000259" key="5">
    <source>
        <dbReference type="Pfam" id="PF07495"/>
    </source>
</evidence>
<keyword evidence="2" id="KW-0175">Coiled coil</keyword>
<dbReference type="GO" id="GO:0000155">
    <property type="term" value="F:phosphorelay sensor kinase activity"/>
    <property type="evidence" value="ECO:0007669"/>
    <property type="project" value="TreeGrafter"/>
</dbReference>
<evidence type="ECO:0000256" key="4">
    <source>
        <dbReference type="SAM" id="SignalP"/>
    </source>
</evidence>
<dbReference type="SUPFAM" id="SSF63829">
    <property type="entry name" value="Calcium-dependent phosphotriesterase"/>
    <property type="match status" value="3"/>
</dbReference>
<dbReference type="OrthoDB" id="9772100at2"/>
<feature type="signal peptide" evidence="4">
    <location>
        <begin position="1"/>
        <end position="19"/>
    </location>
</feature>
<dbReference type="Proteomes" id="UP000290244">
    <property type="component" value="Chromosome"/>
</dbReference>
<reference evidence="6 7" key="1">
    <citation type="submission" date="2018-12" db="EMBL/GenBank/DDBJ databases">
        <title>Complete genome of Litorilituus sediminis.</title>
        <authorList>
            <person name="Liu A."/>
            <person name="Rong J."/>
        </authorList>
    </citation>
    <scope>NUCLEOTIDE SEQUENCE [LARGE SCALE GENOMIC DNA]</scope>
    <source>
        <strain evidence="6 7">JCM 17549</strain>
    </source>
</reference>
<feature type="coiled-coil region" evidence="2">
    <location>
        <begin position="816"/>
        <end position="861"/>
    </location>
</feature>
<dbReference type="Gene3D" id="2.130.10.10">
    <property type="entry name" value="YVTN repeat-like/Quinoprotein amine dehydrogenase"/>
    <property type="match status" value="2"/>
</dbReference>
<dbReference type="InterPro" id="IPR013783">
    <property type="entry name" value="Ig-like_fold"/>
</dbReference>
<keyword evidence="3" id="KW-1133">Transmembrane helix</keyword>
<evidence type="ECO:0000256" key="2">
    <source>
        <dbReference type="SAM" id="Coils"/>
    </source>
</evidence>
<keyword evidence="3" id="KW-0812">Transmembrane</keyword>
<evidence type="ECO:0000256" key="3">
    <source>
        <dbReference type="SAM" id="Phobius"/>
    </source>
</evidence>
<evidence type="ECO:0000313" key="6">
    <source>
        <dbReference type="EMBL" id="QBG37597.1"/>
    </source>
</evidence>
<dbReference type="KEGG" id="lsd:EMK97_18615"/>
<gene>
    <name evidence="6" type="ORF">EMK97_18615</name>
</gene>
<name>A0A4P6PD20_9GAMM</name>
<dbReference type="InterPro" id="IPR011110">
    <property type="entry name" value="Reg_prop"/>
</dbReference>
<dbReference type="InterPro" id="IPR015943">
    <property type="entry name" value="WD40/YVTN_repeat-like_dom_sf"/>
</dbReference>
<accession>A0A4P6PD20</accession>
<evidence type="ECO:0000256" key="1">
    <source>
        <dbReference type="ARBA" id="ARBA00022553"/>
    </source>
</evidence>
<evidence type="ECO:0000313" key="7">
    <source>
        <dbReference type="Proteomes" id="UP000290244"/>
    </source>
</evidence>
<keyword evidence="3" id="KW-0472">Membrane</keyword>
<organism evidence="6 7">
    <name type="scientific">Litorilituus sediminis</name>
    <dbReference type="NCBI Taxonomy" id="718192"/>
    <lineage>
        <taxon>Bacteria</taxon>
        <taxon>Pseudomonadati</taxon>
        <taxon>Pseudomonadota</taxon>
        <taxon>Gammaproteobacteria</taxon>
        <taxon>Alteromonadales</taxon>
        <taxon>Colwelliaceae</taxon>
        <taxon>Litorilituus</taxon>
    </lineage>
</organism>
<dbReference type="InterPro" id="IPR011123">
    <property type="entry name" value="Y_Y_Y"/>
</dbReference>
<dbReference type="Gene3D" id="2.60.40.10">
    <property type="entry name" value="Immunoglobulins"/>
    <property type="match status" value="1"/>
</dbReference>
<dbReference type="AlphaFoldDB" id="A0A4P6PD20"/>
<sequence>MLNRCIFIILLLVSNFALAEQVKLFKSFTPDNPLSYQFVRSIVQDDDGFIWLGSHEGLHRYDGKHFVSYHHDAQIENSLSSDVVSTMLIDSKQRFWVATSGAGLNLYQELSKNFQHFSTLTEDAKLTNDVINSLFEDSEGKLWIGTEKGLNILSVKDNHWHVQQIAQVLGNENSLTHDTIHDVIQVNNNEVWVATHGGGISVFSLQGQFIRAIKFGDSNSSSYSNKFVNSMFLDNKQNVWIGTVDSGLLRYHLPSKQLQQYQYSEKDQHSIASNNIKEIYQDSKQQLWIATDKGLIIYQENTDNFKRYNHAATDPFSLNNDFILCFFEDKNNMMWIGTFTGVNRYDPNMASFRQYSSINHPALSNNNVTSFSQLDPERILFSTYSGGIYQLSVSDNVITQFQLDDYFSELRIMTTYIDHKTNSLWLGTRTDGLYQINLTSKAVVHYQHEPDNIDSISANSITDIVKDLNGNIWVATFHQGLNKLNSDGSFTRYIKQQSQPSLGPSSNHILQLLVDVDGTIWLGTYGGGLNRFFPEKNQFIHIKNVKGESDSISSDIAWVLLQDNQKNIWVGTQAAGLNLLSHENFEREHYTFSHFDTKDGLKSRTVYGIAQDKEGDIWFSTNKGLTRFSPLKNKFVHFDLSHGLIDLEYNHSSVFLAADNTIYFGAGKGISSVKPEDINGLYNVPDVKLTNVMKLNEPMSFSKPLTHIDALTFDYSDNLISFEYAGLNYSNPKATRYKYRLLGFEQQWINAGDATRATYTNLPPGQYQLQIIASSSDELWSKPYQVEINVKPAPWNTWWAYLAYAVIIALSLLLYAKALNRKLLQEQQQKELLKQQVAEKTERYLSKNTELEHANKQLEKAATIDKVTGIKSRRYLDIYIEQASQLMNNIHQNLLPIQRSVLPRLYIVMVRINDMSTISNSQLINLTDLLLYSRNPEDLVIRWADDTFAIIGYEKENSAAELSHSLAKKLPSAFENQVCLSLAYSFYPFNIEQPVETSWDQVNVLIELGLNLVEREANVQWLGLCKPKEQPFDYLSVLQQHTLDELKNNIVIKHG</sequence>
<dbReference type="Pfam" id="PF07494">
    <property type="entry name" value="Reg_prop"/>
    <property type="match status" value="5"/>
</dbReference>
<dbReference type="EMBL" id="CP034759">
    <property type="protein sequence ID" value="QBG37597.1"/>
    <property type="molecule type" value="Genomic_DNA"/>
</dbReference>
<dbReference type="PANTHER" id="PTHR43547">
    <property type="entry name" value="TWO-COMPONENT HISTIDINE KINASE"/>
    <property type="match status" value="1"/>
</dbReference>
<protein>
    <submittedName>
        <fullName evidence="6">Diguanylate cyclase</fullName>
    </submittedName>
</protein>
<dbReference type="RefSeq" id="WP_130604258.1">
    <property type="nucleotide sequence ID" value="NZ_CP034759.1"/>
</dbReference>